<keyword evidence="2" id="KW-1185">Reference proteome</keyword>
<dbReference type="Proteomes" id="UP000268684">
    <property type="component" value="Chromosome III"/>
</dbReference>
<evidence type="ECO:0000313" key="2">
    <source>
        <dbReference type="Proteomes" id="UP000268684"/>
    </source>
</evidence>
<name>A0AAJ5T867_9BURK</name>
<reference evidence="1 2" key="1">
    <citation type="submission" date="2017-11" db="EMBL/GenBank/DDBJ databases">
        <authorList>
            <person name="Seth-Smith MB H."/>
        </authorList>
    </citation>
    <scope>NUCLEOTIDE SEQUENCE [LARGE SCALE GENOMIC DNA]</scope>
    <source>
        <strain evidence="1">E</strain>
    </source>
</reference>
<gene>
    <name evidence="1" type="ORF">BSTAB16_6739</name>
</gene>
<proteinExistence type="predicted"/>
<sequence>MFKGITGALRHIDRTIDRAVNEVRVSAQSRPMQGPFGLLSALASQARSMSAGASQIRRGPLPDVSAYQWCPGPAPVRSYPTEPTASPAHPFVGPVFPFAQVQPPHQPVAERMPVGWHRPAVQVPGTAWPSQPSFRPGHASIVEGRHLPTVPWPTASGHAAFTQERRRGFDGLQPPASQAEEDAQLRLALEQSRTEALLKSLPVIDENFDAAATADETRITDWDDLSADMRQVYPDKLAYYREVTSAQMTTSHIQRALDRAGMRSIPNDGVTNDGSNNCFLISLLQHATGDYRSSHSARVDQYRTILSAASHLDLAGNEKISAGSSAARALVDLINRDPGVQPKLSVEVVSELNGVVHRDRLGSEAMNARTVVIWDKGGHFEAVA</sequence>
<dbReference type="AlphaFoldDB" id="A0AAJ5T867"/>
<dbReference type="RefSeq" id="WP_163013036.1">
    <property type="nucleotide sequence ID" value="NZ_LR025744.1"/>
</dbReference>
<accession>A0AAJ5T867</accession>
<protein>
    <submittedName>
        <fullName evidence="1">Uncharacterized protein</fullName>
    </submittedName>
</protein>
<evidence type="ECO:0000313" key="1">
    <source>
        <dbReference type="EMBL" id="VBB16532.1"/>
    </source>
</evidence>
<dbReference type="GeneID" id="71060155"/>
<dbReference type="EMBL" id="LR025744">
    <property type="protein sequence ID" value="VBB16532.1"/>
    <property type="molecule type" value="Genomic_DNA"/>
</dbReference>
<organism evidence="1 2">
    <name type="scientific">Burkholderia stabilis</name>
    <dbReference type="NCBI Taxonomy" id="95485"/>
    <lineage>
        <taxon>Bacteria</taxon>
        <taxon>Pseudomonadati</taxon>
        <taxon>Pseudomonadota</taxon>
        <taxon>Betaproteobacteria</taxon>
        <taxon>Burkholderiales</taxon>
        <taxon>Burkholderiaceae</taxon>
        <taxon>Burkholderia</taxon>
        <taxon>Burkholderia cepacia complex</taxon>
    </lineage>
</organism>